<dbReference type="InterPro" id="IPR008930">
    <property type="entry name" value="Terpenoid_cyclase/PrenylTrfase"/>
</dbReference>
<feature type="domain" description="Prenyltransferase alpha-alpha toroid" evidence="8">
    <location>
        <begin position="15"/>
        <end position="201"/>
    </location>
</feature>
<accession>A0AA41S556</accession>
<dbReference type="Gene3D" id="1.50.10.20">
    <property type="match status" value="1"/>
</dbReference>
<sequence length="393" mass="44221">MDSSSEFIFPNSHQFDKERHLVYLRMMYENIPSQYQEQEINRLTLAYFVLSGLDILNAIHLVDKEQVVNWVLSFQAHPKTRDDLESGCYYGFYGSRTSQFPENDTRDLSHSGSNLASTYSALAILKIVGYDLESIDKEAMLITMKHLQQPDGSFMPIHTGAEKDLRFVYCAAAISSLLNDWSGMDIEKAKEYIVNCQVYDDFILKCGFWLCYFKQIYIAVPPSSPITYHKFFYVQSYDGGFGLVPGLESHGGATYCAVAALRLMGFIEDDVLSKGTTFSVIDVQPLLEWCLQRQAIDGGFQGRANKATDTCYAFWIGGILRILGAQNFYDNVALREFLLTCQSKYGGFSKFPAQLPDLYHAYFGFAAFSLLEEPGLNTLCIQLGITDLAAAGI</sequence>
<dbReference type="AlphaFoldDB" id="A0AA41S556"/>
<reference evidence="9" key="1">
    <citation type="submission" date="2022-03" db="EMBL/GenBank/DDBJ databases">
        <title>A functionally conserved STORR gene fusion in Papaver species that diverged 16.8 million years ago.</title>
        <authorList>
            <person name="Catania T."/>
        </authorList>
    </citation>
    <scope>NUCLEOTIDE SEQUENCE</scope>
    <source>
        <strain evidence="9">S-191538</strain>
    </source>
</reference>
<dbReference type="Pfam" id="PF00432">
    <property type="entry name" value="Prenyltrans"/>
    <property type="match status" value="2"/>
</dbReference>
<keyword evidence="10" id="KW-1185">Reference proteome</keyword>
<evidence type="ECO:0000313" key="10">
    <source>
        <dbReference type="Proteomes" id="UP001177140"/>
    </source>
</evidence>
<keyword evidence="5" id="KW-0479">Metal-binding</keyword>
<protein>
    <recommendedName>
        <fullName evidence="8">Prenyltransferase alpha-alpha toroid domain-containing protein</fullName>
    </recommendedName>
</protein>
<keyword evidence="3" id="KW-0637">Prenyltransferase</keyword>
<dbReference type="GO" id="GO:0046872">
    <property type="term" value="F:metal ion binding"/>
    <property type="evidence" value="ECO:0007669"/>
    <property type="project" value="UniProtKB-KW"/>
</dbReference>
<evidence type="ECO:0000259" key="8">
    <source>
        <dbReference type="Pfam" id="PF00432"/>
    </source>
</evidence>
<evidence type="ECO:0000256" key="3">
    <source>
        <dbReference type="ARBA" id="ARBA00022602"/>
    </source>
</evidence>
<dbReference type="GO" id="GO:0004662">
    <property type="term" value="F:CAAX-protein geranylgeranyltransferase activity"/>
    <property type="evidence" value="ECO:0007669"/>
    <property type="project" value="TreeGrafter"/>
</dbReference>
<dbReference type="Proteomes" id="UP001177140">
    <property type="component" value="Unassembled WGS sequence"/>
</dbReference>
<dbReference type="SUPFAM" id="SSF48239">
    <property type="entry name" value="Terpenoid cyclases/Protein prenyltransferases"/>
    <property type="match status" value="1"/>
</dbReference>
<comment type="cofactor">
    <cofactor evidence="1">
        <name>Zn(2+)</name>
        <dbReference type="ChEBI" id="CHEBI:29105"/>
    </cofactor>
</comment>
<dbReference type="PANTHER" id="PTHR11774:SF4">
    <property type="entry name" value="GERANYLGERANYL TRANSFERASE TYPE-1 SUBUNIT BETA"/>
    <property type="match status" value="1"/>
</dbReference>
<evidence type="ECO:0000313" key="9">
    <source>
        <dbReference type="EMBL" id="MCL7027368.1"/>
    </source>
</evidence>
<organism evidence="9 10">
    <name type="scientific">Papaver nudicaule</name>
    <name type="common">Iceland poppy</name>
    <dbReference type="NCBI Taxonomy" id="74823"/>
    <lineage>
        <taxon>Eukaryota</taxon>
        <taxon>Viridiplantae</taxon>
        <taxon>Streptophyta</taxon>
        <taxon>Embryophyta</taxon>
        <taxon>Tracheophyta</taxon>
        <taxon>Spermatophyta</taxon>
        <taxon>Magnoliopsida</taxon>
        <taxon>Ranunculales</taxon>
        <taxon>Papaveraceae</taxon>
        <taxon>Papaveroideae</taxon>
        <taxon>Papaver</taxon>
    </lineage>
</organism>
<keyword evidence="4" id="KW-0808">Transferase</keyword>
<keyword evidence="6" id="KW-0677">Repeat</keyword>
<evidence type="ECO:0000256" key="5">
    <source>
        <dbReference type="ARBA" id="ARBA00022723"/>
    </source>
</evidence>
<dbReference type="EMBL" id="JAJJMA010067356">
    <property type="protein sequence ID" value="MCL7027368.1"/>
    <property type="molecule type" value="Genomic_DNA"/>
</dbReference>
<proteinExistence type="inferred from homology"/>
<comment type="caution">
    <text evidence="9">The sequence shown here is derived from an EMBL/GenBank/DDBJ whole genome shotgun (WGS) entry which is preliminary data.</text>
</comment>
<feature type="domain" description="Prenyltransferase alpha-alpha toroid" evidence="8">
    <location>
        <begin position="234"/>
        <end position="379"/>
    </location>
</feature>
<keyword evidence="7" id="KW-0862">Zinc</keyword>
<gene>
    <name evidence="9" type="ORF">MKW94_004457</name>
</gene>
<evidence type="ECO:0000256" key="4">
    <source>
        <dbReference type="ARBA" id="ARBA00022679"/>
    </source>
</evidence>
<name>A0AA41S556_PAPNU</name>
<dbReference type="InterPro" id="IPR045089">
    <property type="entry name" value="PGGT1B-like"/>
</dbReference>
<evidence type="ECO:0000256" key="1">
    <source>
        <dbReference type="ARBA" id="ARBA00001947"/>
    </source>
</evidence>
<dbReference type="InterPro" id="IPR001330">
    <property type="entry name" value="Prenyltrans"/>
</dbReference>
<evidence type="ECO:0000256" key="7">
    <source>
        <dbReference type="ARBA" id="ARBA00022833"/>
    </source>
</evidence>
<comment type="similarity">
    <text evidence="2">Belongs to the protein prenyltransferase subunit beta family.</text>
</comment>
<dbReference type="PANTHER" id="PTHR11774">
    <property type="entry name" value="GERANYLGERANYL TRANSFERASE TYPE BETA SUBUNIT"/>
    <property type="match status" value="1"/>
</dbReference>
<evidence type="ECO:0000256" key="6">
    <source>
        <dbReference type="ARBA" id="ARBA00022737"/>
    </source>
</evidence>
<dbReference type="GO" id="GO:0005953">
    <property type="term" value="C:CAAX-protein geranylgeranyltransferase complex"/>
    <property type="evidence" value="ECO:0007669"/>
    <property type="project" value="TreeGrafter"/>
</dbReference>
<evidence type="ECO:0000256" key="2">
    <source>
        <dbReference type="ARBA" id="ARBA00010497"/>
    </source>
</evidence>